<evidence type="ECO:0000256" key="6">
    <source>
        <dbReference type="ARBA" id="ARBA00023136"/>
    </source>
</evidence>
<dbReference type="NCBIfam" id="TIGR00229">
    <property type="entry name" value="sensory_box"/>
    <property type="match status" value="1"/>
</dbReference>
<feature type="transmembrane region" description="Helical" evidence="8">
    <location>
        <begin position="132"/>
        <end position="159"/>
    </location>
</feature>
<dbReference type="FunFam" id="3.30.70.270:FF:000001">
    <property type="entry name" value="Diguanylate cyclase domain protein"/>
    <property type="match status" value="1"/>
</dbReference>
<evidence type="ECO:0000259" key="10">
    <source>
        <dbReference type="PROSITE" id="PS50113"/>
    </source>
</evidence>
<keyword evidence="6 8" id="KW-0472">Membrane</keyword>
<dbReference type="GO" id="GO:0043709">
    <property type="term" value="P:cell adhesion involved in single-species biofilm formation"/>
    <property type="evidence" value="ECO:0007669"/>
    <property type="project" value="TreeGrafter"/>
</dbReference>
<dbReference type="InterPro" id="IPR050469">
    <property type="entry name" value="Diguanylate_Cyclase"/>
</dbReference>
<dbReference type="InterPro" id="IPR007895">
    <property type="entry name" value="MASE1"/>
</dbReference>
<dbReference type="GO" id="GO:0005886">
    <property type="term" value="C:plasma membrane"/>
    <property type="evidence" value="ECO:0007669"/>
    <property type="project" value="UniProtKB-SubCell"/>
</dbReference>
<feature type="domain" description="PAC" evidence="10">
    <location>
        <begin position="398"/>
        <end position="451"/>
    </location>
</feature>
<dbReference type="SMART" id="SM00091">
    <property type="entry name" value="PAS"/>
    <property type="match status" value="1"/>
</dbReference>
<dbReference type="Pfam" id="PF08447">
    <property type="entry name" value="PAS_3"/>
    <property type="match status" value="1"/>
</dbReference>
<dbReference type="InterPro" id="IPR029787">
    <property type="entry name" value="Nucleotide_cyclase"/>
</dbReference>
<evidence type="ECO:0000256" key="2">
    <source>
        <dbReference type="ARBA" id="ARBA00012528"/>
    </source>
</evidence>
<protein>
    <recommendedName>
        <fullName evidence="2">diguanylate cyclase</fullName>
        <ecNumber evidence="2">2.7.7.65</ecNumber>
    </recommendedName>
</protein>
<evidence type="ECO:0000256" key="3">
    <source>
        <dbReference type="ARBA" id="ARBA00022475"/>
    </source>
</evidence>
<evidence type="ECO:0000259" key="9">
    <source>
        <dbReference type="PROSITE" id="PS50112"/>
    </source>
</evidence>
<dbReference type="InterPro" id="IPR013655">
    <property type="entry name" value="PAS_fold_3"/>
</dbReference>
<organism evidence="12">
    <name type="scientific">Acidicaldus sp</name>
    <dbReference type="NCBI Taxonomy" id="1872105"/>
    <lineage>
        <taxon>Bacteria</taxon>
        <taxon>Pseudomonadati</taxon>
        <taxon>Pseudomonadota</taxon>
        <taxon>Alphaproteobacteria</taxon>
        <taxon>Acetobacterales</taxon>
        <taxon>Acetobacteraceae</taxon>
        <taxon>Acidicaldus</taxon>
    </lineage>
</organism>
<evidence type="ECO:0000256" key="8">
    <source>
        <dbReference type="SAM" id="Phobius"/>
    </source>
</evidence>
<dbReference type="Gene3D" id="3.30.70.270">
    <property type="match status" value="1"/>
</dbReference>
<evidence type="ECO:0000259" key="11">
    <source>
        <dbReference type="PROSITE" id="PS50887"/>
    </source>
</evidence>
<comment type="catalytic activity">
    <reaction evidence="7">
        <text>2 GTP = 3',3'-c-di-GMP + 2 diphosphate</text>
        <dbReference type="Rhea" id="RHEA:24898"/>
        <dbReference type="ChEBI" id="CHEBI:33019"/>
        <dbReference type="ChEBI" id="CHEBI:37565"/>
        <dbReference type="ChEBI" id="CHEBI:58805"/>
        <dbReference type="EC" id="2.7.7.65"/>
    </reaction>
</comment>
<dbReference type="EMBL" id="DTQM01000057">
    <property type="protein sequence ID" value="HGC42178.1"/>
    <property type="molecule type" value="Genomic_DNA"/>
</dbReference>
<dbReference type="Gene3D" id="3.30.450.20">
    <property type="entry name" value="PAS domain"/>
    <property type="match status" value="1"/>
</dbReference>
<dbReference type="InterPro" id="IPR000014">
    <property type="entry name" value="PAS"/>
</dbReference>
<comment type="caution">
    <text evidence="12">The sequence shown here is derived from an EMBL/GenBank/DDBJ whole genome shotgun (WGS) entry which is preliminary data.</text>
</comment>
<keyword evidence="3" id="KW-1003">Cell membrane</keyword>
<dbReference type="GO" id="GO:0052621">
    <property type="term" value="F:diguanylate cyclase activity"/>
    <property type="evidence" value="ECO:0007669"/>
    <property type="project" value="UniProtKB-EC"/>
</dbReference>
<evidence type="ECO:0000313" key="12">
    <source>
        <dbReference type="EMBL" id="HGC42178.1"/>
    </source>
</evidence>
<dbReference type="AlphaFoldDB" id="A0A8J4M5K0"/>
<dbReference type="SUPFAM" id="SSF55073">
    <property type="entry name" value="Nucleotide cyclase"/>
    <property type="match status" value="1"/>
</dbReference>
<feature type="domain" description="PAS" evidence="9">
    <location>
        <begin position="325"/>
        <end position="395"/>
    </location>
</feature>
<reference evidence="12" key="1">
    <citation type="journal article" date="2020" name="mSystems">
        <title>Genome- and Community-Level Interaction Insights into Carbon Utilization and Element Cycling Functions of Hydrothermarchaeota in Hydrothermal Sediment.</title>
        <authorList>
            <person name="Zhou Z."/>
            <person name="Liu Y."/>
            <person name="Xu W."/>
            <person name="Pan J."/>
            <person name="Luo Z.H."/>
            <person name="Li M."/>
        </authorList>
    </citation>
    <scope>NUCLEOTIDE SEQUENCE</scope>
    <source>
        <strain evidence="12">SpSt-997</strain>
    </source>
</reference>
<dbReference type="PROSITE" id="PS50112">
    <property type="entry name" value="PAS"/>
    <property type="match status" value="1"/>
</dbReference>
<dbReference type="InterPro" id="IPR035965">
    <property type="entry name" value="PAS-like_dom_sf"/>
</dbReference>
<evidence type="ECO:0000256" key="7">
    <source>
        <dbReference type="ARBA" id="ARBA00034247"/>
    </source>
</evidence>
<feature type="transmembrane region" description="Helical" evidence="8">
    <location>
        <begin position="249"/>
        <end position="265"/>
    </location>
</feature>
<dbReference type="InterPro" id="IPR000700">
    <property type="entry name" value="PAS-assoc_C"/>
</dbReference>
<dbReference type="Pfam" id="PF00990">
    <property type="entry name" value="GGDEF"/>
    <property type="match status" value="1"/>
</dbReference>
<dbReference type="CDD" id="cd01949">
    <property type="entry name" value="GGDEF"/>
    <property type="match status" value="1"/>
</dbReference>
<proteinExistence type="predicted"/>
<keyword evidence="5 8" id="KW-1133">Transmembrane helix</keyword>
<gene>
    <name evidence="12" type="ORF">ENY07_03000</name>
</gene>
<dbReference type="SUPFAM" id="SSF55785">
    <property type="entry name" value="PYP-like sensor domain (PAS domain)"/>
    <property type="match status" value="1"/>
</dbReference>
<dbReference type="InterPro" id="IPR001610">
    <property type="entry name" value="PAC"/>
</dbReference>
<evidence type="ECO:0000256" key="4">
    <source>
        <dbReference type="ARBA" id="ARBA00022692"/>
    </source>
</evidence>
<feature type="domain" description="GGDEF" evidence="11">
    <location>
        <begin position="490"/>
        <end position="626"/>
    </location>
</feature>
<name>A0A8J4M5K0_9PROT</name>
<dbReference type="PANTHER" id="PTHR45138">
    <property type="entry name" value="REGULATORY COMPONENTS OF SENSORY TRANSDUCTION SYSTEM"/>
    <property type="match status" value="1"/>
</dbReference>
<dbReference type="InterPro" id="IPR043128">
    <property type="entry name" value="Rev_trsase/Diguanyl_cyclase"/>
</dbReference>
<sequence length="649" mass="70453">MTSGMRMGWLALRRSGSSVVIYGLLVWAVLALSAAQVGSSGRAGFASHDGSPLAMIWPAGGFLLARLLNVQRREAVLTLIAAGLLKWGLHRAYGLDWLGAFVISGLAAAEIGLAAVLLRLRLRIRPDPTRPGALALVLAASLIAAGFSALFAAEFLYFLKDVSFAALFLDWFASGMMGFVVVTPAVLACFRLESAGRQLLAARNLLVFLPPAFTLFLLLANPTTSGLLFLIFPPLLLIANLLDFNATALSLLLTITVICGVNFSGHGPLEHQVAAGLLSRHAEFHLLQLFLLALAVTVYFRAANQAQMVRLRGLLAERVRRFRDSERRYRALAENSRDIIFRVSPDGRRLYVSPAVTEMLGWSVGEQLGQDWRRDVHPADWPAVRVALKLLQAGNGHTVFTYRRLRKDGSYLWVETRVRAVRERASGRVVEFVATTRDVSVQKAAEEKLNAVNAELAALAATDGLTGIPNRRAFDAALEAEWRRAQREGTPLALLMIDVDHFKIFNDFYGHLQGDECLKRLATTLRAAMHRGGDFAARFGGEEFTVLLPATSAAGALEVAERIHDAVRDLGITHELVATGQVTLSIGVAIQAQRRYGDVATLLAGADSALYAAKRRGRNCTFIVSGPGMVAVAAELPDMVLGQSTANTR</sequence>
<dbReference type="PANTHER" id="PTHR45138:SF9">
    <property type="entry name" value="DIGUANYLATE CYCLASE DGCM-RELATED"/>
    <property type="match status" value="1"/>
</dbReference>
<feature type="transmembrane region" description="Helical" evidence="8">
    <location>
        <begin position="75"/>
        <end position="93"/>
    </location>
</feature>
<feature type="transmembrane region" description="Helical" evidence="8">
    <location>
        <begin position="99"/>
        <end position="120"/>
    </location>
</feature>
<feature type="transmembrane region" description="Helical" evidence="8">
    <location>
        <begin position="51"/>
        <end position="68"/>
    </location>
</feature>
<dbReference type="PROSITE" id="PS50887">
    <property type="entry name" value="GGDEF"/>
    <property type="match status" value="1"/>
</dbReference>
<evidence type="ECO:0000256" key="1">
    <source>
        <dbReference type="ARBA" id="ARBA00004651"/>
    </source>
</evidence>
<comment type="subcellular location">
    <subcellularLocation>
        <location evidence="1">Cell membrane</location>
        <topology evidence="1">Multi-pass membrane protein</topology>
    </subcellularLocation>
</comment>
<keyword evidence="4 8" id="KW-0812">Transmembrane</keyword>
<dbReference type="SMART" id="SM00086">
    <property type="entry name" value="PAC"/>
    <property type="match status" value="1"/>
</dbReference>
<dbReference type="Pfam" id="PF05231">
    <property type="entry name" value="MASE1"/>
    <property type="match status" value="1"/>
</dbReference>
<dbReference type="PROSITE" id="PS50113">
    <property type="entry name" value="PAC"/>
    <property type="match status" value="1"/>
</dbReference>
<accession>A0A8J4M5K0</accession>
<feature type="transmembrane region" description="Helical" evidence="8">
    <location>
        <begin position="285"/>
        <end position="302"/>
    </location>
</feature>
<dbReference type="SMART" id="SM00267">
    <property type="entry name" value="GGDEF"/>
    <property type="match status" value="1"/>
</dbReference>
<feature type="transmembrane region" description="Helical" evidence="8">
    <location>
        <begin position="202"/>
        <end position="220"/>
    </location>
</feature>
<dbReference type="EC" id="2.7.7.65" evidence="2"/>
<feature type="transmembrane region" description="Helical" evidence="8">
    <location>
        <begin position="226"/>
        <end position="242"/>
    </location>
</feature>
<dbReference type="NCBIfam" id="TIGR00254">
    <property type="entry name" value="GGDEF"/>
    <property type="match status" value="1"/>
</dbReference>
<feature type="transmembrane region" description="Helical" evidence="8">
    <location>
        <begin position="171"/>
        <end position="190"/>
    </location>
</feature>
<dbReference type="GO" id="GO:1902201">
    <property type="term" value="P:negative regulation of bacterial-type flagellum-dependent cell motility"/>
    <property type="evidence" value="ECO:0007669"/>
    <property type="project" value="TreeGrafter"/>
</dbReference>
<dbReference type="CDD" id="cd00130">
    <property type="entry name" value="PAS"/>
    <property type="match status" value="1"/>
</dbReference>
<evidence type="ECO:0000256" key="5">
    <source>
        <dbReference type="ARBA" id="ARBA00022989"/>
    </source>
</evidence>
<dbReference type="InterPro" id="IPR000160">
    <property type="entry name" value="GGDEF_dom"/>
</dbReference>